<keyword evidence="2" id="KW-0732">Signal</keyword>
<reference evidence="3 4" key="1">
    <citation type="journal article" date="2019" name="Mol. Biol. Evol.">
        <title>Blast fungal genomes show frequent chromosomal changes, gene gains and losses, and effector gene turnover.</title>
        <authorList>
            <person name="Gomez Luciano L.B."/>
            <person name="Jason Tsai I."/>
            <person name="Chuma I."/>
            <person name="Tosa Y."/>
            <person name="Chen Y.H."/>
            <person name="Li J.Y."/>
            <person name="Li M.Y."/>
            <person name="Jade Lu M.Y."/>
            <person name="Nakayashiki H."/>
            <person name="Li W.H."/>
        </authorList>
    </citation>
    <scope>NUCLEOTIDE SEQUENCE [LARGE SCALE GENOMIC DNA]</scope>
    <source>
        <strain evidence="3">MZ5-1-6</strain>
    </source>
</reference>
<sequence>MQFLGALACLLLALAYALPSPQGPGSLSASVSYSSSRDAVPPQMDIDTTTAMATTSNSTEITTSASDRKALQCEPDPCIKACHLALTIITIGVSCYVHPVRSKVELGRDSAG</sequence>
<feature type="compositionally biased region" description="Low complexity" evidence="1">
    <location>
        <begin position="26"/>
        <end position="36"/>
    </location>
</feature>
<evidence type="ECO:0000256" key="2">
    <source>
        <dbReference type="SAM" id="SignalP"/>
    </source>
</evidence>
<evidence type="ECO:0000256" key="1">
    <source>
        <dbReference type="SAM" id="MobiDB-lite"/>
    </source>
</evidence>
<evidence type="ECO:0000313" key="4">
    <source>
        <dbReference type="Proteomes" id="UP000294847"/>
    </source>
</evidence>
<accession>A0A4V1C899</accession>
<feature type="region of interest" description="Disordered" evidence="1">
    <location>
        <begin position="22"/>
        <end position="45"/>
    </location>
</feature>
<dbReference type="Proteomes" id="UP000294847">
    <property type="component" value="Chromosome 7"/>
</dbReference>
<feature type="signal peptide" evidence="2">
    <location>
        <begin position="1"/>
        <end position="17"/>
    </location>
</feature>
<organism evidence="3 4">
    <name type="scientific">Pyricularia oryzae</name>
    <name type="common">Rice blast fungus</name>
    <name type="synonym">Magnaporthe oryzae</name>
    <dbReference type="NCBI Taxonomy" id="318829"/>
    <lineage>
        <taxon>Eukaryota</taxon>
        <taxon>Fungi</taxon>
        <taxon>Dikarya</taxon>
        <taxon>Ascomycota</taxon>
        <taxon>Pezizomycotina</taxon>
        <taxon>Sordariomycetes</taxon>
        <taxon>Sordariomycetidae</taxon>
        <taxon>Magnaporthales</taxon>
        <taxon>Pyriculariaceae</taxon>
        <taxon>Pyricularia</taxon>
    </lineage>
</organism>
<name>A0A4V1C899_PYROR</name>
<gene>
    <name evidence="3" type="ORF">PoMZ_13119</name>
</gene>
<dbReference type="AlphaFoldDB" id="A0A4V1C899"/>
<protein>
    <submittedName>
        <fullName evidence="3">Uncharacterized protein</fullName>
    </submittedName>
</protein>
<evidence type="ECO:0000313" key="3">
    <source>
        <dbReference type="EMBL" id="QBZ66148.1"/>
    </source>
</evidence>
<proteinExistence type="predicted"/>
<feature type="chain" id="PRO_5020428079" evidence="2">
    <location>
        <begin position="18"/>
        <end position="112"/>
    </location>
</feature>
<dbReference type="EMBL" id="CP034210">
    <property type="protein sequence ID" value="QBZ66148.1"/>
    <property type="molecule type" value="Genomic_DNA"/>
</dbReference>